<dbReference type="OrthoDB" id="9793799at2"/>
<feature type="transmembrane region" description="Helical" evidence="7">
    <location>
        <begin position="69"/>
        <end position="88"/>
    </location>
</feature>
<evidence type="ECO:0000256" key="5">
    <source>
        <dbReference type="ARBA" id="ARBA00022989"/>
    </source>
</evidence>
<reference evidence="9 10" key="1">
    <citation type="submission" date="2019-02" db="EMBL/GenBank/DDBJ databases">
        <title>Deep-cultivation of Planctomycetes and their phenomic and genomic characterization uncovers novel biology.</title>
        <authorList>
            <person name="Wiegand S."/>
            <person name="Jogler M."/>
            <person name="Boedeker C."/>
            <person name="Pinto D."/>
            <person name="Vollmers J."/>
            <person name="Rivas-Marin E."/>
            <person name="Kohn T."/>
            <person name="Peeters S.H."/>
            <person name="Heuer A."/>
            <person name="Rast P."/>
            <person name="Oberbeckmann S."/>
            <person name="Bunk B."/>
            <person name="Jeske O."/>
            <person name="Meyerdierks A."/>
            <person name="Storesund J.E."/>
            <person name="Kallscheuer N."/>
            <person name="Luecker S."/>
            <person name="Lage O.M."/>
            <person name="Pohl T."/>
            <person name="Merkel B.J."/>
            <person name="Hornburger P."/>
            <person name="Mueller R.-W."/>
            <person name="Bruemmer F."/>
            <person name="Labrenz M."/>
            <person name="Spormann A.M."/>
            <person name="Op den Camp H."/>
            <person name="Overmann J."/>
            <person name="Amann R."/>
            <person name="Jetten M.S.M."/>
            <person name="Mascher T."/>
            <person name="Medema M.H."/>
            <person name="Devos D.P."/>
            <person name="Kaster A.-K."/>
            <person name="Ovreas L."/>
            <person name="Rohde M."/>
            <person name="Galperin M.Y."/>
            <person name="Jogler C."/>
        </authorList>
    </citation>
    <scope>NUCLEOTIDE SEQUENCE [LARGE SCALE GENOMIC DNA]</scope>
    <source>
        <strain evidence="9 10">HG15A2</strain>
    </source>
</reference>
<dbReference type="Gene3D" id="3.30.240.20">
    <property type="entry name" value="bsu07140 like domains"/>
    <property type="match status" value="1"/>
</dbReference>
<evidence type="ECO:0000256" key="7">
    <source>
        <dbReference type="SAM" id="Phobius"/>
    </source>
</evidence>
<feature type="domain" description="YetF C-terminal" evidence="8">
    <location>
        <begin position="91"/>
        <end position="163"/>
    </location>
</feature>
<evidence type="ECO:0000256" key="4">
    <source>
        <dbReference type="ARBA" id="ARBA00022692"/>
    </source>
</evidence>
<dbReference type="PANTHER" id="PTHR34582:SF6">
    <property type="entry name" value="UPF0702 TRANSMEMBRANE PROTEIN YCAP"/>
    <property type="match status" value="1"/>
</dbReference>
<dbReference type="InterPro" id="IPR007353">
    <property type="entry name" value="DUF421"/>
</dbReference>
<organism evidence="9 10">
    <name type="scientific">Adhaeretor mobilis</name>
    <dbReference type="NCBI Taxonomy" id="1930276"/>
    <lineage>
        <taxon>Bacteria</taxon>
        <taxon>Pseudomonadati</taxon>
        <taxon>Planctomycetota</taxon>
        <taxon>Planctomycetia</taxon>
        <taxon>Pirellulales</taxon>
        <taxon>Lacipirellulaceae</taxon>
        <taxon>Adhaeretor</taxon>
    </lineage>
</organism>
<evidence type="ECO:0000313" key="9">
    <source>
        <dbReference type="EMBL" id="QDT00722.1"/>
    </source>
</evidence>
<sequence>MNTEWITAEWANIPLMLFTALITYATILVLTRVVGLRSFSKMSASDFAMTIAVGSLFASTIALKNPSLLIGLLAIASLYLGQWLLAWLRRKSKTFSKLVDNEPLLLMSGSTILDENLDKANVTRADLFGKLREANALNYDQILAVVFETTGDVSVLHTTTDNQTLEPDFIQNVIGSEMLT</sequence>
<dbReference type="RefSeq" id="WP_145062406.1">
    <property type="nucleotide sequence ID" value="NZ_CP036263.1"/>
</dbReference>
<protein>
    <recommendedName>
        <fullName evidence="8">YetF C-terminal domain-containing protein</fullName>
    </recommendedName>
</protein>
<evidence type="ECO:0000313" key="10">
    <source>
        <dbReference type="Proteomes" id="UP000319852"/>
    </source>
</evidence>
<keyword evidence="6 7" id="KW-0472">Membrane</keyword>
<evidence type="ECO:0000256" key="3">
    <source>
        <dbReference type="ARBA" id="ARBA00022475"/>
    </source>
</evidence>
<dbReference type="EMBL" id="CP036263">
    <property type="protein sequence ID" value="QDT00722.1"/>
    <property type="molecule type" value="Genomic_DNA"/>
</dbReference>
<keyword evidence="5 7" id="KW-1133">Transmembrane helix</keyword>
<comment type="subcellular location">
    <subcellularLocation>
        <location evidence="1">Cell membrane</location>
        <topology evidence="1">Multi-pass membrane protein</topology>
    </subcellularLocation>
</comment>
<proteinExistence type="inferred from homology"/>
<accession>A0A517N0R1</accession>
<dbReference type="PANTHER" id="PTHR34582">
    <property type="entry name" value="UPF0702 TRANSMEMBRANE PROTEIN YCAP"/>
    <property type="match status" value="1"/>
</dbReference>
<comment type="similarity">
    <text evidence="2">Belongs to the UPF0702 family.</text>
</comment>
<dbReference type="AlphaFoldDB" id="A0A517N0R1"/>
<dbReference type="Proteomes" id="UP000319852">
    <property type="component" value="Chromosome"/>
</dbReference>
<dbReference type="InterPro" id="IPR023090">
    <property type="entry name" value="UPF0702_alpha/beta_dom_sf"/>
</dbReference>
<evidence type="ECO:0000259" key="8">
    <source>
        <dbReference type="Pfam" id="PF04239"/>
    </source>
</evidence>
<name>A0A517N0R1_9BACT</name>
<evidence type="ECO:0000256" key="2">
    <source>
        <dbReference type="ARBA" id="ARBA00006448"/>
    </source>
</evidence>
<evidence type="ECO:0000256" key="1">
    <source>
        <dbReference type="ARBA" id="ARBA00004651"/>
    </source>
</evidence>
<feature type="transmembrane region" description="Helical" evidence="7">
    <location>
        <begin position="15"/>
        <end position="35"/>
    </location>
</feature>
<keyword evidence="10" id="KW-1185">Reference proteome</keyword>
<evidence type="ECO:0000256" key="6">
    <source>
        <dbReference type="ARBA" id="ARBA00023136"/>
    </source>
</evidence>
<dbReference type="Pfam" id="PF04239">
    <property type="entry name" value="DUF421"/>
    <property type="match status" value="1"/>
</dbReference>
<dbReference type="KEGG" id="amob:HG15A2_40620"/>
<keyword evidence="4 7" id="KW-0812">Transmembrane</keyword>
<dbReference type="GO" id="GO:0005886">
    <property type="term" value="C:plasma membrane"/>
    <property type="evidence" value="ECO:0007669"/>
    <property type="project" value="UniProtKB-SubCell"/>
</dbReference>
<gene>
    <name evidence="9" type="ORF">HG15A2_40620</name>
</gene>
<keyword evidence="3" id="KW-1003">Cell membrane</keyword>